<dbReference type="GO" id="GO:0034486">
    <property type="term" value="P:vacuolar transmembrane transport"/>
    <property type="evidence" value="ECO:0007669"/>
    <property type="project" value="UniProtKB-ARBA"/>
</dbReference>
<dbReference type="SMART" id="SM00679">
    <property type="entry name" value="CTNS"/>
    <property type="match status" value="2"/>
</dbReference>
<comment type="subcellular location">
    <subcellularLocation>
        <location evidence="1">Membrane</location>
        <topology evidence="1">Multi-pass membrane protein</topology>
    </subcellularLocation>
</comment>
<dbReference type="GO" id="GO:0015174">
    <property type="term" value="F:basic amino acid transmembrane transporter activity"/>
    <property type="evidence" value="ECO:0007669"/>
    <property type="project" value="UniProtKB-ARBA"/>
</dbReference>
<comment type="caution">
    <text evidence="8">The sequence shown here is derived from an EMBL/GenBank/DDBJ whole genome shotgun (WGS) entry which is preliminary data.</text>
</comment>
<feature type="transmembrane region" description="Helical" evidence="7">
    <location>
        <begin position="199"/>
        <end position="220"/>
    </location>
</feature>
<dbReference type="Gene3D" id="1.20.1280.290">
    <property type="match status" value="2"/>
</dbReference>
<evidence type="ECO:0000256" key="4">
    <source>
        <dbReference type="ARBA" id="ARBA00023136"/>
    </source>
</evidence>
<evidence type="ECO:0000256" key="2">
    <source>
        <dbReference type="ARBA" id="ARBA00022692"/>
    </source>
</evidence>
<dbReference type="InterPro" id="IPR006603">
    <property type="entry name" value="PQ-loop_rpt"/>
</dbReference>
<evidence type="ECO:0000256" key="1">
    <source>
        <dbReference type="ARBA" id="ARBA00004141"/>
    </source>
</evidence>
<organism evidence="8 9">
    <name type="scientific">Macrolepiota fuliginosa MF-IS2</name>
    <dbReference type="NCBI Taxonomy" id="1400762"/>
    <lineage>
        <taxon>Eukaryota</taxon>
        <taxon>Fungi</taxon>
        <taxon>Dikarya</taxon>
        <taxon>Basidiomycota</taxon>
        <taxon>Agaricomycotina</taxon>
        <taxon>Agaricomycetes</taxon>
        <taxon>Agaricomycetidae</taxon>
        <taxon>Agaricales</taxon>
        <taxon>Agaricineae</taxon>
        <taxon>Agaricaceae</taxon>
        <taxon>Macrolepiota</taxon>
    </lineage>
</organism>
<accession>A0A9P5XNJ7</accession>
<evidence type="ECO:0000313" key="8">
    <source>
        <dbReference type="EMBL" id="KAF9452966.1"/>
    </source>
</evidence>
<dbReference type="Proteomes" id="UP000807342">
    <property type="component" value="Unassembled WGS sequence"/>
</dbReference>
<protein>
    <submittedName>
        <fullName evidence="8">PQ-loop-domain-containing protein</fullName>
    </submittedName>
</protein>
<dbReference type="GO" id="GO:0098852">
    <property type="term" value="C:lytic vacuole membrane"/>
    <property type="evidence" value="ECO:0007669"/>
    <property type="project" value="UniProtKB-ARBA"/>
</dbReference>
<keyword evidence="9" id="KW-1185">Reference proteome</keyword>
<feature type="transmembrane region" description="Helical" evidence="7">
    <location>
        <begin position="129"/>
        <end position="150"/>
    </location>
</feature>
<evidence type="ECO:0000256" key="6">
    <source>
        <dbReference type="ARBA" id="ARBA00050768"/>
    </source>
</evidence>
<comment type="catalytic activity">
    <reaction evidence="6">
        <text>L-histidine(out) + L-arginine(in) = L-histidine(in) + L-arginine(out)</text>
        <dbReference type="Rhea" id="RHEA:71063"/>
        <dbReference type="ChEBI" id="CHEBI:32682"/>
        <dbReference type="ChEBI" id="CHEBI:57595"/>
    </reaction>
</comment>
<feature type="transmembrane region" description="Helical" evidence="7">
    <location>
        <begin position="12"/>
        <end position="29"/>
    </location>
</feature>
<dbReference type="InterPro" id="IPR051415">
    <property type="entry name" value="LAAT-1"/>
</dbReference>
<dbReference type="OrthoDB" id="8048523at2759"/>
<keyword evidence="3 7" id="KW-1133">Transmembrane helix</keyword>
<evidence type="ECO:0000256" key="7">
    <source>
        <dbReference type="SAM" id="Phobius"/>
    </source>
</evidence>
<dbReference type="PANTHER" id="PTHR16201:SF44">
    <property type="entry name" value="SEVEN TRANSMEMBRANE PROTEIN 1"/>
    <property type="match status" value="1"/>
</dbReference>
<dbReference type="AlphaFoldDB" id="A0A9P5XNJ7"/>
<dbReference type="EMBL" id="MU151066">
    <property type="protein sequence ID" value="KAF9452966.1"/>
    <property type="molecule type" value="Genomic_DNA"/>
</dbReference>
<reference evidence="8" key="1">
    <citation type="submission" date="2020-11" db="EMBL/GenBank/DDBJ databases">
        <authorList>
            <consortium name="DOE Joint Genome Institute"/>
            <person name="Ahrendt S."/>
            <person name="Riley R."/>
            <person name="Andreopoulos W."/>
            <person name="Labutti K."/>
            <person name="Pangilinan J."/>
            <person name="Ruiz-Duenas F.J."/>
            <person name="Barrasa J.M."/>
            <person name="Sanchez-Garcia M."/>
            <person name="Camarero S."/>
            <person name="Miyauchi S."/>
            <person name="Serrano A."/>
            <person name="Linde D."/>
            <person name="Babiker R."/>
            <person name="Drula E."/>
            <person name="Ayuso-Fernandez I."/>
            <person name="Pacheco R."/>
            <person name="Padilla G."/>
            <person name="Ferreira P."/>
            <person name="Barriuso J."/>
            <person name="Kellner H."/>
            <person name="Castanera R."/>
            <person name="Alfaro M."/>
            <person name="Ramirez L."/>
            <person name="Pisabarro A.G."/>
            <person name="Kuo A."/>
            <person name="Tritt A."/>
            <person name="Lipzen A."/>
            <person name="He G."/>
            <person name="Yan M."/>
            <person name="Ng V."/>
            <person name="Cullen D."/>
            <person name="Martin F."/>
            <person name="Rosso M.-N."/>
            <person name="Henrissat B."/>
            <person name="Hibbett D."/>
            <person name="Martinez A.T."/>
            <person name="Grigoriev I.V."/>
        </authorList>
    </citation>
    <scope>NUCLEOTIDE SEQUENCE</scope>
    <source>
        <strain evidence="8">MF-IS2</strain>
    </source>
</reference>
<evidence type="ECO:0000313" key="9">
    <source>
        <dbReference type="Proteomes" id="UP000807342"/>
    </source>
</evidence>
<proteinExistence type="inferred from homology"/>
<keyword evidence="2 7" id="KW-0812">Transmembrane</keyword>
<feature type="transmembrane region" description="Helical" evidence="7">
    <location>
        <begin position="226"/>
        <end position="249"/>
    </location>
</feature>
<evidence type="ECO:0000256" key="3">
    <source>
        <dbReference type="ARBA" id="ARBA00022989"/>
    </source>
</evidence>
<dbReference type="Pfam" id="PF04193">
    <property type="entry name" value="PQ-loop"/>
    <property type="match status" value="2"/>
</dbReference>
<comment type="similarity">
    <text evidence="5">Belongs to the laat-1 family.</text>
</comment>
<keyword evidence="4 7" id="KW-0472">Membrane</keyword>
<evidence type="ECO:0000256" key="5">
    <source>
        <dbReference type="ARBA" id="ARBA00038039"/>
    </source>
</evidence>
<dbReference type="PANTHER" id="PTHR16201">
    <property type="entry name" value="SEVEN TRANSMEMBRANE PROTEIN 1-RELATED"/>
    <property type="match status" value="1"/>
</dbReference>
<dbReference type="FunFam" id="1.20.1280.290:FF:000009">
    <property type="entry name" value="PQ loop repeat family protein"/>
    <property type="match status" value="1"/>
</dbReference>
<gene>
    <name evidence="8" type="ORF">P691DRAFT_135583</name>
</gene>
<name>A0A9P5XNJ7_9AGAR</name>
<sequence>MIGSSDGLSSIFGWISIACWIVVYSPQVYENYALQSGEGLSVLFVLVWLVGDLCNLLGAVIAGLLPTIIILACYYSLCDSTLLCQIYYYRWKHGHPLFKAKPMEGGETAPLLPSGEQEDHKLLSTKALVIRYTSALLFVCIVGTTAWWIAGKEEEKTPRPDIPSGDWWKSQVLGWTSAVLFIGSRVPQIMKNVTTRCEGLSPALFFFAVCGNITCTLSIVAKSSDWGYLLTNASWIAGSSLIVFLDIFVSG</sequence>